<feature type="transmembrane region" description="Helical" evidence="1">
    <location>
        <begin position="303"/>
        <end position="325"/>
    </location>
</feature>
<reference evidence="2" key="1">
    <citation type="submission" date="2023-07" db="EMBL/GenBank/DDBJ databases">
        <title>Chromosome-level genome assembly of Artemia franciscana.</title>
        <authorList>
            <person name="Jo E."/>
        </authorList>
    </citation>
    <scope>NUCLEOTIDE SEQUENCE</scope>
    <source>
        <tissue evidence="2">Whole body</tissue>
    </source>
</reference>
<feature type="transmembrane region" description="Helical" evidence="1">
    <location>
        <begin position="277"/>
        <end position="296"/>
    </location>
</feature>
<dbReference type="Proteomes" id="UP001187531">
    <property type="component" value="Unassembled WGS sequence"/>
</dbReference>
<dbReference type="EMBL" id="JAVRJZ010000011">
    <property type="protein sequence ID" value="KAK2716920.1"/>
    <property type="molecule type" value="Genomic_DNA"/>
</dbReference>
<evidence type="ECO:0008006" key="4">
    <source>
        <dbReference type="Google" id="ProtNLM"/>
    </source>
</evidence>
<dbReference type="EMBL" id="JAVRJZ010000011">
    <property type="protein sequence ID" value="KAK2716921.1"/>
    <property type="molecule type" value="Genomic_DNA"/>
</dbReference>
<sequence length="440" mass="51471">MTRVQIFTAVNSAVENSRIDGTPMFETLRRISDCWKIFRERIDKILLPPEPTWSSLGGCIVFIIVHSYLIYSEMETLLEFYYDEGYFIGVPLCYIPFFIIFWRSCTNLQYTVDTYKEVNYKSEVFKRSFMLKGLLIVVGLIAPSVSQLVDTSYMICTTMKEFKHERQYEIDKGERIYRKVQTELFVQVTLVQIIHILRAYEHIQGNEAVYLEFLSALTVPYTILMKNLAERQTLGLPRPPLKQKILKYIEHILCYSVNTTVTAIYLCEFRDDPTPAWTMMLLMTVSRWVLHAVVYWKEVKSRIFMVAKNHICIIITFKIIPKLMWDSLPRTHALEKIYPTPLASFIFHIVKILLTLAQFFIVVVHGDFIRTRTIPCLILSSLTLVSILGIGFILGKQSYNVPKEYYQEFTCEEVIEKRRAAREKAREQDLLNGTRSRESS</sequence>
<dbReference type="AlphaFoldDB" id="A0AA88L919"/>
<keyword evidence="3" id="KW-1185">Reference proteome</keyword>
<evidence type="ECO:0000313" key="3">
    <source>
        <dbReference type="Proteomes" id="UP001187531"/>
    </source>
</evidence>
<feature type="transmembrane region" description="Helical" evidence="1">
    <location>
        <begin position="129"/>
        <end position="149"/>
    </location>
</feature>
<keyword evidence="1" id="KW-0812">Transmembrane</keyword>
<feature type="transmembrane region" description="Helical" evidence="1">
    <location>
        <begin position="345"/>
        <end position="364"/>
    </location>
</feature>
<evidence type="ECO:0000256" key="1">
    <source>
        <dbReference type="SAM" id="Phobius"/>
    </source>
</evidence>
<name>A0AA88L919_ARTSF</name>
<evidence type="ECO:0000313" key="2">
    <source>
        <dbReference type="EMBL" id="KAK2716921.1"/>
    </source>
</evidence>
<keyword evidence="1" id="KW-1133">Transmembrane helix</keyword>
<gene>
    <name evidence="2" type="ORF">QYM36_007163</name>
</gene>
<feature type="transmembrane region" description="Helical" evidence="1">
    <location>
        <begin position="86"/>
        <end position="108"/>
    </location>
</feature>
<protein>
    <recommendedName>
        <fullName evidence="4">XK-related protein</fullName>
    </recommendedName>
</protein>
<organism evidence="2 3">
    <name type="scientific">Artemia franciscana</name>
    <name type="common">Brine shrimp</name>
    <name type="synonym">Artemia sanfranciscana</name>
    <dbReference type="NCBI Taxonomy" id="6661"/>
    <lineage>
        <taxon>Eukaryota</taxon>
        <taxon>Metazoa</taxon>
        <taxon>Ecdysozoa</taxon>
        <taxon>Arthropoda</taxon>
        <taxon>Crustacea</taxon>
        <taxon>Branchiopoda</taxon>
        <taxon>Anostraca</taxon>
        <taxon>Artemiidae</taxon>
        <taxon>Artemia</taxon>
    </lineage>
</organism>
<proteinExistence type="predicted"/>
<accession>A0AA88L919</accession>
<keyword evidence="1" id="KW-0472">Membrane</keyword>
<feature type="transmembrane region" description="Helical" evidence="1">
    <location>
        <begin position="53"/>
        <end position="71"/>
    </location>
</feature>
<comment type="caution">
    <text evidence="2">The sequence shown here is derived from an EMBL/GenBank/DDBJ whole genome shotgun (WGS) entry which is preliminary data.</text>
</comment>
<feature type="transmembrane region" description="Helical" evidence="1">
    <location>
        <begin position="376"/>
        <end position="395"/>
    </location>
</feature>